<feature type="transmembrane region" description="Helical" evidence="7">
    <location>
        <begin position="53"/>
        <end position="76"/>
    </location>
</feature>
<comment type="similarity">
    <text evidence="2 7">Belongs to the peptidase S26 family.</text>
</comment>
<keyword evidence="7" id="KW-0812">Transmembrane</keyword>
<evidence type="ECO:0000256" key="1">
    <source>
        <dbReference type="ARBA" id="ARBA00000677"/>
    </source>
</evidence>
<dbReference type="GO" id="GO:0009003">
    <property type="term" value="F:signal peptidase activity"/>
    <property type="evidence" value="ECO:0007669"/>
    <property type="project" value="UniProtKB-EC"/>
</dbReference>
<keyword evidence="7" id="KW-1133">Transmembrane helix</keyword>
<feature type="transmembrane region" description="Helical" evidence="7">
    <location>
        <begin position="541"/>
        <end position="558"/>
    </location>
</feature>
<dbReference type="GO" id="GO:0016020">
    <property type="term" value="C:membrane"/>
    <property type="evidence" value="ECO:0007669"/>
    <property type="project" value="UniProtKB-SubCell"/>
</dbReference>
<sequence>MTLLQWFIFFLAVQVVHYLGTWKLYQKAGRKSWEAAVPVYNAVVLMKIIRKPVWWTILLFIPVVNLIMFPVVWVLTLKSFGKKSTLDTILGIVTLGLYIYYINYMEDVKYITQEEYDAEKKKESTISSLLFAVVVATIVHTYIMQPFTIPTASLEKTLLIGDFLFVSKFHYGARTPMTAVAAPMVHDTIPVINKKSYSNWPQLPSFRLPGFENPEKNDIVVFNWPTDTVTNFRDTKTAGLRKPIDKKSNYVKRCVGTPGDNLSIVNGDVHINGEKFTLSDRAKLQYNHTIYSKKGVTPQLLISNDVKEFYRTYEIRNLSSQAQIDALRPYITGYDASTEGLITIKTSANGLPYSVIQSYQINAQEVADYQMTANLTLEKAEKLRAVTGIDSVIKFVKKNQGLEMFPHTKPTWTEDNMGPIYVPEAGKTVELNSETLPFYKMIIQEYEGNDLKVTGNEIRINGEVATSYTFKQNYYWMMGDNRHNSLDSRFWGFVPEDHIVGKPVFIWMSLDQNESWKNIGKKVRWDRMFTTVSGNGEPVSYFKYFLILLVGWFGFDYFRKKKKKANS</sequence>
<reference evidence="9 10" key="1">
    <citation type="submission" date="2019-08" db="EMBL/GenBank/DDBJ databases">
        <title>Flavobacterium alkalisoli sp. nov., isolated from rhizosphere soil of Suaeda salsa.</title>
        <authorList>
            <person name="Sun J.-Q."/>
            <person name="Xu L."/>
        </authorList>
    </citation>
    <scope>NUCLEOTIDE SEQUENCE [LARGE SCALE GENOMIC DNA]</scope>
    <source>
        <strain evidence="9 10">XS-5</strain>
    </source>
</reference>
<dbReference type="EMBL" id="CP042831">
    <property type="protein sequence ID" value="QEE48087.1"/>
    <property type="molecule type" value="Genomic_DNA"/>
</dbReference>
<keyword evidence="7" id="KW-0645">Protease</keyword>
<evidence type="ECO:0000313" key="10">
    <source>
        <dbReference type="Proteomes" id="UP000321222"/>
    </source>
</evidence>
<dbReference type="KEGG" id="fak:FUA48_00375"/>
<dbReference type="EC" id="3.4.21.89" evidence="3 7"/>
<dbReference type="PRINTS" id="PR00727">
    <property type="entry name" value="LEADERPTASE"/>
</dbReference>
<evidence type="ECO:0000259" key="8">
    <source>
        <dbReference type="Pfam" id="PF10502"/>
    </source>
</evidence>
<feature type="domain" description="Peptidase S26" evidence="8">
    <location>
        <begin position="125"/>
        <end position="281"/>
    </location>
</feature>
<evidence type="ECO:0000256" key="4">
    <source>
        <dbReference type="ARBA" id="ARBA00019232"/>
    </source>
</evidence>
<name>A0A5B9FTJ3_9FLAO</name>
<dbReference type="GO" id="GO:0004252">
    <property type="term" value="F:serine-type endopeptidase activity"/>
    <property type="evidence" value="ECO:0007669"/>
    <property type="project" value="InterPro"/>
</dbReference>
<keyword evidence="10" id="KW-1185">Reference proteome</keyword>
<dbReference type="RefSeq" id="WP_147581598.1">
    <property type="nucleotide sequence ID" value="NZ_CP042831.1"/>
</dbReference>
<evidence type="ECO:0000256" key="5">
    <source>
        <dbReference type="ARBA" id="ARBA00022801"/>
    </source>
</evidence>
<comment type="catalytic activity">
    <reaction evidence="1 7">
        <text>Cleavage of hydrophobic, N-terminal signal or leader sequences from secreted and periplasmic proteins.</text>
        <dbReference type="EC" id="3.4.21.89"/>
    </reaction>
</comment>
<dbReference type="GO" id="GO:0006465">
    <property type="term" value="P:signal peptide processing"/>
    <property type="evidence" value="ECO:0007669"/>
    <property type="project" value="InterPro"/>
</dbReference>
<accession>A0A5B9FTJ3</accession>
<evidence type="ECO:0000256" key="7">
    <source>
        <dbReference type="RuleBase" id="RU362042"/>
    </source>
</evidence>
<dbReference type="OrthoDB" id="9802919at2"/>
<keyword evidence="5 7" id="KW-0378">Hydrolase</keyword>
<proteinExistence type="inferred from homology"/>
<dbReference type="Pfam" id="PF10502">
    <property type="entry name" value="Peptidase_S26"/>
    <property type="match status" value="2"/>
</dbReference>
<dbReference type="InterPro" id="IPR036286">
    <property type="entry name" value="LexA/Signal_pep-like_sf"/>
</dbReference>
<evidence type="ECO:0000313" key="9">
    <source>
        <dbReference type="EMBL" id="QEE48087.1"/>
    </source>
</evidence>
<feature type="domain" description="Peptidase S26" evidence="8">
    <location>
        <begin position="463"/>
        <end position="508"/>
    </location>
</feature>
<evidence type="ECO:0000256" key="3">
    <source>
        <dbReference type="ARBA" id="ARBA00013208"/>
    </source>
</evidence>
<dbReference type="PANTHER" id="PTHR43390">
    <property type="entry name" value="SIGNAL PEPTIDASE I"/>
    <property type="match status" value="1"/>
</dbReference>
<dbReference type="InterPro" id="IPR019758">
    <property type="entry name" value="Pept_S26A_signal_pept_1_CS"/>
</dbReference>
<comment type="subcellular location">
    <subcellularLocation>
        <location evidence="7">Membrane</location>
        <topology evidence="7">Single-pass type II membrane protein</topology>
    </subcellularLocation>
</comment>
<feature type="transmembrane region" description="Helical" evidence="7">
    <location>
        <begin position="126"/>
        <end position="144"/>
    </location>
</feature>
<dbReference type="Proteomes" id="UP000321222">
    <property type="component" value="Chromosome"/>
</dbReference>
<comment type="caution">
    <text evidence="7">Lacks conserved residue(s) required for the propagation of feature annotation.</text>
</comment>
<organism evidence="9 10">
    <name type="scientific">Flavobacterium alkalisoli</name>
    <dbReference type="NCBI Taxonomy" id="2602769"/>
    <lineage>
        <taxon>Bacteria</taxon>
        <taxon>Pseudomonadati</taxon>
        <taxon>Bacteroidota</taxon>
        <taxon>Flavobacteriia</taxon>
        <taxon>Flavobacteriales</taxon>
        <taxon>Flavobacteriaceae</taxon>
        <taxon>Flavobacterium</taxon>
    </lineage>
</organism>
<dbReference type="InterPro" id="IPR019533">
    <property type="entry name" value="Peptidase_S26"/>
</dbReference>
<dbReference type="InterPro" id="IPR000223">
    <property type="entry name" value="Pept_S26A_signal_pept_1"/>
</dbReference>
<dbReference type="CDD" id="cd06530">
    <property type="entry name" value="S26_SPase_I"/>
    <property type="match status" value="2"/>
</dbReference>
<keyword evidence="7" id="KW-0472">Membrane</keyword>
<protein>
    <recommendedName>
        <fullName evidence="4 7">Signal peptidase I</fullName>
        <ecNumber evidence="3 7">3.4.21.89</ecNumber>
    </recommendedName>
</protein>
<dbReference type="AlphaFoldDB" id="A0A5B9FTJ3"/>
<feature type="active site" evidence="6">
    <location>
        <position position="252"/>
    </location>
</feature>
<dbReference type="NCBIfam" id="TIGR02227">
    <property type="entry name" value="sigpep_I_bact"/>
    <property type="match status" value="2"/>
</dbReference>
<evidence type="ECO:0000256" key="6">
    <source>
        <dbReference type="PIRSR" id="PIRSR600223-1"/>
    </source>
</evidence>
<feature type="transmembrane region" description="Helical" evidence="7">
    <location>
        <begin position="6"/>
        <end position="25"/>
    </location>
</feature>
<feature type="transmembrane region" description="Helical" evidence="7">
    <location>
        <begin position="88"/>
        <end position="105"/>
    </location>
</feature>
<feature type="active site" evidence="6">
    <location>
        <position position="153"/>
    </location>
</feature>
<dbReference type="Pfam" id="PF18936">
    <property type="entry name" value="DUF5684"/>
    <property type="match status" value="1"/>
</dbReference>
<dbReference type="InterPro" id="IPR043739">
    <property type="entry name" value="DUF5684"/>
</dbReference>
<evidence type="ECO:0000256" key="2">
    <source>
        <dbReference type="ARBA" id="ARBA00009370"/>
    </source>
</evidence>
<dbReference type="SUPFAM" id="SSF51306">
    <property type="entry name" value="LexA/Signal peptidase"/>
    <property type="match status" value="2"/>
</dbReference>
<dbReference type="PROSITE" id="PS00761">
    <property type="entry name" value="SPASE_I_3"/>
    <property type="match status" value="1"/>
</dbReference>
<dbReference type="PANTHER" id="PTHR43390:SF1">
    <property type="entry name" value="CHLOROPLAST PROCESSING PEPTIDASE"/>
    <property type="match status" value="1"/>
</dbReference>
<dbReference type="Gene3D" id="2.10.109.10">
    <property type="entry name" value="Umud Fragment, subunit A"/>
    <property type="match status" value="2"/>
</dbReference>
<gene>
    <name evidence="9" type="primary">lepB</name>
    <name evidence="9" type="ORF">FUA48_00375</name>
</gene>